<sequence length="218" mass="25002">MRRPQRENIVRIDGKDKKSLLILRESVGISREHFSHEYASELLRSSLVCSISALDRYMHDVIVDRSWTLLSQAEKDVPKELKKVRLPVLATKKALEKLKSNPKSRPGTLIKKEIQNVIHIDFTFQKKSDIEKGAKLLGITDFWRKVSAEMPNNPSPGDVQDELTKIAKRRNQIVHESDLILKTSAKEISQRDITRADAENAIDWVTSFVQALDEVFYP</sequence>
<organism evidence="2 3">
    <name type="scientific">Franzmannia qiaohouensis</name>
    <dbReference type="NCBI Taxonomy" id="1329370"/>
    <lineage>
        <taxon>Bacteria</taxon>
        <taxon>Pseudomonadati</taxon>
        <taxon>Pseudomonadota</taxon>
        <taxon>Gammaproteobacteria</taxon>
        <taxon>Oceanospirillales</taxon>
        <taxon>Halomonadaceae</taxon>
        <taxon>Franzmannia</taxon>
    </lineage>
</organism>
<name>A0ABU1HJF1_9GAMM</name>
<protein>
    <submittedName>
        <fullName evidence="2">HEPN domain-containing protein</fullName>
    </submittedName>
</protein>
<evidence type="ECO:0000259" key="1">
    <source>
        <dbReference type="Pfam" id="PF18735"/>
    </source>
</evidence>
<dbReference type="InterPro" id="IPR041519">
    <property type="entry name" value="HEPN_RiboL-PSP"/>
</dbReference>
<reference evidence="2 3" key="1">
    <citation type="submission" date="2023-04" db="EMBL/GenBank/DDBJ databases">
        <title>A long-awaited taxogenomic arrangement of the family Halomonadaceae.</title>
        <authorList>
            <person name="De La Haba R."/>
            <person name="Chuvochina M."/>
            <person name="Wittouck S."/>
            <person name="Arahal D.R."/>
            <person name="Sanchez-Porro C."/>
            <person name="Hugenholtz P."/>
            <person name="Ventosa A."/>
        </authorList>
    </citation>
    <scope>NUCLEOTIDE SEQUENCE [LARGE SCALE GENOMIC DNA]</scope>
    <source>
        <strain evidence="2 3">DSM 26770</strain>
    </source>
</reference>
<evidence type="ECO:0000313" key="3">
    <source>
        <dbReference type="Proteomes" id="UP001251374"/>
    </source>
</evidence>
<evidence type="ECO:0000313" key="2">
    <source>
        <dbReference type="EMBL" id="MDR5907588.1"/>
    </source>
</evidence>
<dbReference type="Pfam" id="PF18735">
    <property type="entry name" value="HEPN_RiboL-PSP"/>
    <property type="match status" value="1"/>
</dbReference>
<gene>
    <name evidence="2" type="ORF">QC821_20140</name>
</gene>
<dbReference type="Proteomes" id="UP001251374">
    <property type="component" value="Unassembled WGS sequence"/>
</dbReference>
<keyword evidence="3" id="KW-1185">Reference proteome</keyword>
<comment type="caution">
    <text evidence="2">The sequence shown here is derived from an EMBL/GenBank/DDBJ whole genome shotgun (WGS) entry which is preliminary data.</text>
</comment>
<dbReference type="EMBL" id="JARWAM010000022">
    <property type="protein sequence ID" value="MDR5907588.1"/>
    <property type="molecule type" value="Genomic_DNA"/>
</dbReference>
<accession>A0ABU1HJF1</accession>
<dbReference type="RefSeq" id="WP_309725067.1">
    <property type="nucleotide sequence ID" value="NZ_JARWAM010000022.1"/>
</dbReference>
<feature type="domain" description="RiboL-PSP-HEPN" evidence="1">
    <location>
        <begin position="35"/>
        <end position="216"/>
    </location>
</feature>
<proteinExistence type="predicted"/>